<reference evidence="3" key="1">
    <citation type="submission" date="2018-05" db="EMBL/GenBank/DDBJ databases">
        <authorList>
            <person name="Lanie J.A."/>
            <person name="Ng W.-L."/>
            <person name="Kazmierczak K.M."/>
            <person name="Andrzejewski T.M."/>
            <person name="Davidsen T.M."/>
            <person name="Wayne K.J."/>
            <person name="Tettelin H."/>
            <person name="Glass J.I."/>
            <person name="Rusch D."/>
            <person name="Podicherti R."/>
            <person name="Tsui H.-C.T."/>
            <person name="Winkler M.E."/>
        </authorList>
    </citation>
    <scope>NUCLEOTIDE SEQUENCE</scope>
</reference>
<evidence type="ECO:0008006" key="4">
    <source>
        <dbReference type="Google" id="ProtNLM"/>
    </source>
</evidence>
<accession>A0A381RZS2</accession>
<dbReference type="EMBL" id="UINC01002436">
    <property type="protein sequence ID" value="SUZ96664.1"/>
    <property type="molecule type" value="Genomic_DNA"/>
</dbReference>
<keyword evidence="2" id="KW-0378">Hydrolase</keyword>
<organism evidence="3">
    <name type="scientific">marine metagenome</name>
    <dbReference type="NCBI Taxonomy" id="408172"/>
    <lineage>
        <taxon>unclassified sequences</taxon>
        <taxon>metagenomes</taxon>
        <taxon>ecological metagenomes</taxon>
    </lineage>
</organism>
<proteinExistence type="inferred from homology"/>
<name>A0A381RZS2_9ZZZZ</name>
<comment type="similarity">
    <text evidence="1">Belongs to the DDAH family.</text>
</comment>
<dbReference type="Pfam" id="PF19420">
    <property type="entry name" value="DDAH_eukar"/>
    <property type="match status" value="1"/>
</dbReference>
<dbReference type="GO" id="GO:0016597">
    <property type="term" value="F:amino acid binding"/>
    <property type="evidence" value="ECO:0007669"/>
    <property type="project" value="TreeGrafter"/>
</dbReference>
<dbReference type="InterPro" id="IPR033199">
    <property type="entry name" value="DDAH-like"/>
</dbReference>
<sequence>MEKIKIVMSELPSIAWWGDGITAYPDNDMMKAGVVPNQTRVIKEHKALVKVISDLEFDVILIPFSEQLENANKFDFVFTRDHFLCNQNKEIVICNMRLPQRLEETDFVKDTLRELGYTIKILPKNECIAEGGEFFYLPNENILLSGCSRNNKAGAETMAELMGVNSLHMIYSQGYHLDTAISPIFDSSNNCIALMCAKEVFDDNNYKLLRALCKQHNWELLSQHHSNKEESLNARTAMNCLTLPGLLVGTSMIEDKRIMEFVSTNQIEFIATSVSQFNLSGGSVHCLTNELF</sequence>
<dbReference type="Gene3D" id="3.75.10.10">
    <property type="entry name" value="L-arginine/glycine Amidinotransferase, Chain A"/>
    <property type="match status" value="1"/>
</dbReference>
<gene>
    <name evidence="3" type="ORF">METZ01_LOCUS49518</name>
</gene>
<dbReference type="GO" id="GO:0016403">
    <property type="term" value="F:dimethylargininase activity"/>
    <property type="evidence" value="ECO:0007669"/>
    <property type="project" value="TreeGrafter"/>
</dbReference>
<dbReference type="GO" id="GO:0000052">
    <property type="term" value="P:citrulline metabolic process"/>
    <property type="evidence" value="ECO:0007669"/>
    <property type="project" value="TreeGrafter"/>
</dbReference>
<dbReference type="GO" id="GO:0006525">
    <property type="term" value="P:arginine metabolic process"/>
    <property type="evidence" value="ECO:0007669"/>
    <property type="project" value="TreeGrafter"/>
</dbReference>
<evidence type="ECO:0000256" key="2">
    <source>
        <dbReference type="ARBA" id="ARBA00022801"/>
    </source>
</evidence>
<dbReference type="AlphaFoldDB" id="A0A381RZS2"/>
<dbReference type="PANTHER" id="PTHR12737:SF9">
    <property type="entry name" value="DIMETHYLARGININASE"/>
    <property type="match status" value="1"/>
</dbReference>
<dbReference type="PANTHER" id="PTHR12737">
    <property type="entry name" value="DIMETHYLARGININE DIMETHYLAMINOHYDROLASE"/>
    <property type="match status" value="1"/>
</dbReference>
<evidence type="ECO:0000256" key="1">
    <source>
        <dbReference type="ARBA" id="ARBA00008532"/>
    </source>
</evidence>
<dbReference type="GO" id="GO:0045429">
    <property type="term" value="P:positive regulation of nitric oxide biosynthetic process"/>
    <property type="evidence" value="ECO:0007669"/>
    <property type="project" value="TreeGrafter"/>
</dbReference>
<evidence type="ECO:0000313" key="3">
    <source>
        <dbReference type="EMBL" id="SUZ96664.1"/>
    </source>
</evidence>
<dbReference type="SUPFAM" id="SSF55909">
    <property type="entry name" value="Pentein"/>
    <property type="match status" value="1"/>
</dbReference>
<protein>
    <recommendedName>
        <fullName evidence="4">Amidinotransferase</fullName>
    </recommendedName>
</protein>